<name>A0ABW8Z9E4_9BURK</name>
<proteinExistence type="predicted"/>
<evidence type="ECO:0000313" key="3">
    <source>
        <dbReference type="Proteomes" id="UP001629214"/>
    </source>
</evidence>
<reference evidence="2 3" key="1">
    <citation type="journal article" date="2024" name="Chem. Sci.">
        <title>Discovery of megapolipeptins by genome mining of a Burkholderiales bacteria collection.</title>
        <authorList>
            <person name="Paulo B.S."/>
            <person name="Recchia M.J.J."/>
            <person name="Lee S."/>
            <person name="Fergusson C.H."/>
            <person name="Romanowski S.B."/>
            <person name="Hernandez A."/>
            <person name="Krull N."/>
            <person name="Liu D.Y."/>
            <person name="Cavanagh H."/>
            <person name="Bos A."/>
            <person name="Gray C.A."/>
            <person name="Murphy B.T."/>
            <person name="Linington R.G."/>
            <person name="Eustaquio A.S."/>
        </authorList>
    </citation>
    <scope>NUCLEOTIDE SEQUENCE [LARGE SCALE GENOMIC DNA]</scope>
    <source>
        <strain evidence="2 3">RL21-008-BIB-B</strain>
    </source>
</reference>
<evidence type="ECO:0008006" key="4">
    <source>
        <dbReference type="Google" id="ProtNLM"/>
    </source>
</evidence>
<sequence length="211" mass="23069">MKKIIRSSMVCSVLSSIFLTACAPLPGHGVLKPDVLAIGEDESILVIGVTQPYYAVNFKTIDYRGPKNTPANQWLIGTPVDGYVVGHVASGITMESTTVRRTLNSEKGLMGKIYESCGGGDKAVFNVPKGKVLYLGDFDFSPSEEQNASSNSWLRLHFNYKDNIAAATAYLKKNYPNLADRLEKADVQIIKASNTCPKPTTQMFIMVPTKK</sequence>
<feature type="signal peptide" evidence="1">
    <location>
        <begin position="1"/>
        <end position="23"/>
    </location>
</feature>
<evidence type="ECO:0000256" key="1">
    <source>
        <dbReference type="SAM" id="SignalP"/>
    </source>
</evidence>
<comment type="caution">
    <text evidence="2">The sequence shown here is derived from an EMBL/GenBank/DDBJ whole genome shotgun (WGS) entry which is preliminary data.</text>
</comment>
<dbReference type="Proteomes" id="UP001629214">
    <property type="component" value="Unassembled WGS sequence"/>
</dbReference>
<keyword evidence="3" id="KW-1185">Reference proteome</keyword>
<accession>A0ABW8Z9E4</accession>
<gene>
    <name evidence="2" type="ORF">PQR63_14275</name>
</gene>
<feature type="chain" id="PRO_5046677811" description="Lipoprotein" evidence="1">
    <location>
        <begin position="24"/>
        <end position="211"/>
    </location>
</feature>
<evidence type="ECO:0000313" key="2">
    <source>
        <dbReference type="EMBL" id="MFL9879561.1"/>
    </source>
</evidence>
<dbReference type="PROSITE" id="PS51257">
    <property type="entry name" value="PROKAR_LIPOPROTEIN"/>
    <property type="match status" value="1"/>
</dbReference>
<organism evidence="2 3">
    <name type="scientific">Herbaspirillum rhizosphaerae</name>
    <dbReference type="NCBI Taxonomy" id="346179"/>
    <lineage>
        <taxon>Bacteria</taxon>
        <taxon>Pseudomonadati</taxon>
        <taxon>Pseudomonadota</taxon>
        <taxon>Betaproteobacteria</taxon>
        <taxon>Burkholderiales</taxon>
        <taxon>Oxalobacteraceae</taxon>
        <taxon>Herbaspirillum</taxon>
    </lineage>
</organism>
<protein>
    <recommendedName>
        <fullName evidence="4">Lipoprotein</fullName>
    </recommendedName>
</protein>
<keyword evidence="1" id="KW-0732">Signal</keyword>
<dbReference type="RefSeq" id="WP_408168602.1">
    <property type="nucleotide sequence ID" value="NZ_JAQQFR010000009.1"/>
</dbReference>
<dbReference type="EMBL" id="JAQQFR010000009">
    <property type="protein sequence ID" value="MFL9879561.1"/>
    <property type="molecule type" value="Genomic_DNA"/>
</dbReference>